<keyword evidence="6" id="KW-1185">Reference proteome</keyword>
<evidence type="ECO:0000256" key="4">
    <source>
        <dbReference type="SAM" id="Coils"/>
    </source>
</evidence>
<keyword evidence="3" id="KW-0493">Microtubule</keyword>
<reference evidence="5" key="1">
    <citation type="journal article" date="2021" name="Nat. Commun.">
        <title>Genetic determinants of endophytism in the Arabidopsis root mycobiome.</title>
        <authorList>
            <person name="Mesny F."/>
            <person name="Miyauchi S."/>
            <person name="Thiergart T."/>
            <person name="Pickel B."/>
            <person name="Atanasova L."/>
            <person name="Karlsson M."/>
            <person name="Huettel B."/>
            <person name="Barry K.W."/>
            <person name="Haridas S."/>
            <person name="Chen C."/>
            <person name="Bauer D."/>
            <person name="Andreopoulos W."/>
            <person name="Pangilinan J."/>
            <person name="LaButti K."/>
            <person name="Riley R."/>
            <person name="Lipzen A."/>
            <person name="Clum A."/>
            <person name="Drula E."/>
            <person name="Henrissat B."/>
            <person name="Kohler A."/>
            <person name="Grigoriev I.V."/>
            <person name="Martin F.M."/>
            <person name="Hacquard S."/>
        </authorList>
    </citation>
    <scope>NUCLEOTIDE SEQUENCE</scope>
    <source>
        <strain evidence="5">MPI-CAGE-CH-0235</strain>
    </source>
</reference>
<dbReference type="InterPro" id="IPR004226">
    <property type="entry name" value="TBCA"/>
</dbReference>
<comment type="subunit">
    <text evidence="3">Supercomplex made of cofactors A to E. Cofactors A and D function by capturing and stabilizing tubulin in a quasi-native conformation. Cofactor E binds to the cofactor D-tubulin complex; interaction with cofactor C then causes the release of tubulin polypeptides that are committed to the native state.</text>
</comment>
<evidence type="ECO:0000256" key="3">
    <source>
        <dbReference type="RuleBase" id="RU364030"/>
    </source>
</evidence>
<accession>A0A8K0WWU1</accession>
<proteinExistence type="inferred from homology"/>
<feature type="coiled-coil region" evidence="4">
    <location>
        <begin position="21"/>
        <end position="48"/>
    </location>
</feature>
<organism evidence="5 6">
    <name type="scientific">Stachybotrys elegans</name>
    <dbReference type="NCBI Taxonomy" id="80388"/>
    <lineage>
        <taxon>Eukaryota</taxon>
        <taxon>Fungi</taxon>
        <taxon>Dikarya</taxon>
        <taxon>Ascomycota</taxon>
        <taxon>Pezizomycotina</taxon>
        <taxon>Sordariomycetes</taxon>
        <taxon>Hypocreomycetidae</taxon>
        <taxon>Hypocreales</taxon>
        <taxon>Stachybotryaceae</taxon>
        <taxon>Stachybotrys</taxon>
    </lineage>
</organism>
<dbReference type="Proteomes" id="UP000813444">
    <property type="component" value="Unassembled WGS sequence"/>
</dbReference>
<keyword evidence="4" id="KW-0175">Coiled coil</keyword>
<dbReference type="InterPro" id="IPR036126">
    <property type="entry name" value="TBCA_sf"/>
</dbReference>
<dbReference type="OrthoDB" id="296187at2759"/>
<evidence type="ECO:0000256" key="1">
    <source>
        <dbReference type="ARBA" id="ARBA00006806"/>
    </source>
</evidence>
<keyword evidence="3" id="KW-0963">Cytoplasm</keyword>
<dbReference type="EMBL" id="JAGPNK010000001">
    <property type="protein sequence ID" value="KAH7329023.1"/>
    <property type="molecule type" value="Genomic_DNA"/>
</dbReference>
<dbReference type="GO" id="GO:0005874">
    <property type="term" value="C:microtubule"/>
    <property type="evidence" value="ECO:0007669"/>
    <property type="project" value="UniProtKB-KW"/>
</dbReference>
<dbReference type="Gene3D" id="1.20.58.90">
    <property type="match status" value="1"/>
</dbReference>
<dbReference type="GO" id="GO:0007021">
    <property type="term" value="P:tubulin complex assembly"/>
    <property type="evidence" value="ECO:0007669"/>
    <property type="project" value="UniProtKB-UniRule"/>
</dbReference>
<name>A0A8K0WWU1_9HYPO</name>
<comment type="similarity">
    <text evidence="1 3">Belongs to the TBCA family.</text>
</comment>
<evidence type="ECO:0000256" key="2">
    <source>
        <dbReference type="ARBA" id="ARBA00023186"/>
    </source>
</evidence>
<dbReference type="GO" id="GO:0048487">
    <property type="term" value="F:beta-tubulin binding"/>
    <property type="evidence" value="ECO:0007669"/>
    <property type="project" value="InterPro"/>
</dbReference>
<dbReference type="AlphaFoldDB" id="A0A8K0WWU1"/>
<evidence type="ECO:0000313" key="5">
    <source>
        <dbReference type="EMBL" id="KAH7329023.1"/>
    </source>
</evidence>
<gene>
    <name evidence="5" type="ORF">B0I35DRAFT_473671</name>
</gene>
<keyword evidence="3" id="KW-0206">Cytoskeleton</keyword>
<keyword evidence="2 3" id="KW-0143">Chaperone</keyword>
<dbReference type="GO" id="GO:0007023">
    <property type="term" value="P:post-chaperonin tubulin folding pathway"/>
    <property type="evidence" value="ECO:0007669"/>
    <property type="project" value="UniProtKB-UniRule"/>
</dbReference>
<dbReference type="SUPFAM" id="SSF46988">
    <property type="entry name" value="Tubulin chaperone cofactor A"/>
    <property type="match status" value="2"/>
</dbReference>
<evidence type="ECO:0000313" key="6">
    <source>
        <dbReference type="Proteomes" id="UP000813444"/>
    </source>
</evidence>
<comment type="subcellular location">
    <subcellularLocation>
        <location evidence="3">Cytoplasm</location>
        <location evidence="3">Cytoskeleton</location>
    </subcellularLocation>
</comment>
<dbReference type="Pfam" id="PF02970">
    <property type="entry name" value="TBCA"/>
    <property type="match status" value="1"/>
</dbReference>
<sequence>MPPPSQLVIATNSVRRLLKEEASYHKELAQQQEAIKKLEEKTKSGQGNEDDNAEYMLKQQVGQLQPQALATSLLSTELTLYAQQLAVDQTKAVFGPLRERIDAAVEKLEEKVALEESSGAPDAEIEQAKAALEEAKSTKNGSA</sequence>
<comment type="caution">
    <text evidence="5">The sequence shown here is derived from an EMBL/GenBank/DDBJ whole genome shotgun (WGS) entry which is preliminary data.</text>
</comment>
<protein>
    <recommendedName>
        <fullName evidence="3">Tubulin-specific chaperone A</fullName>
    </recommendedName>
</protein>